<name>A0A2K3KIZ1_TRIPR</name>
<evidence type="ECO:0000313" key="2">
    <source>
        <dbReference type="EMBL" id="PNX66261.1"/>
    </source>
</evidence>
<dbReference type="EMBL" id="ASHM01191036">
    <property type="protein sequence ID" value="PNX66261.1"/>
    <property type="molecule type" value="Genomic_DNA"/>
</dbReference>
<sequence>RDDHGSISRNCDREGAGTTSCQN</sequence>
<reference evidence="2 3" key="1">
    <citation type="journal article" date="2014" name="Am. J. Bot.">
        <title>Genome assembly and annotation for red clover (Trifolium pratense; Fabaceae).</title>
        <authorList>
            <person name="Istvanek J."/>
            <person name="Jaros M."/>
            <person name="Krenek A."/>
            <person name="Repkova J."/>
        </authorList>
    </citation>
    <scope>NUCLEOTIDE SEQUENCE [LARGE SCALE GENOMIC DNA]</scope>
    <source>
        <strain evidence="3">cv. Tatra</strain>
        <tissue evidence="2">Young leaves</tissue>
    </source>
</reference>
<feature type="compositionally biased region" description="Basic and acidic residues" evidence="1">
    <location>
        <begin position="1"/>
        <end position="15"/>
    </location>
</feature>
<proteinExistence type="predicted"/>
<evidence type="ECO:0000313" key="3">
    <source>
        <dbReference type="Proteomes" id="UP000236291"/>
    </source>
</evidence>
<feature type="region of interest" description="Disordered" evidence="1">
    <location>
        <begin position="1"/>
        <end position="23"/>
    </location>
</feature>
<dbReference type="AlphaFoldDB" id="A0A2K3KIZ1"/>
<protein>
    <submittedName>
        <fullName evidence="2">Uncharacterized protein</fullName>
    </submittedName>
</protein>
<accession>A0A2K3KIZ1</accession>
<evidence type="ECO:0000256" key="1">
    <source>
        <dbReference type="SAM" id="MobiDB-lite"/>
    </source>
</evidence>
<feature type="non-terminal residue" evidence="2">
    <location>
        <position position="1"/>
    </location>
</feature>
<gene>
    <name evidence="2" type="ORF">L195_g062972</name>
</gene>
<comment type="caution">
    <text evidence="2">The sequence shown here is derived from an EMBL/GenBank/DDBJ whole genome shotgun (WGS) entry which is preliminary data.</text>
</comment>
<organism evidence="2 3">
    <name type="scientific">Trifolium pratense</name>
    <name type="common">Red clover</name>
    <dbReference type="NCBI Taxonomy" id="57577"/>
    <lineage>
        <taxon>Eukaryota</taxon>
        <taxon>Viridiplantae</taxon>
        <taxon>Streptophyta</taxon>
        <taxon>Embryophyta</taxon>
        <taxon>Tracheophyta</taxon>
        <taxon>Spermatophyta</taxon>
        <taxon>Magnoliopsida</taxon>
        <taxon>eudicotyledons</taxon>
        <taxon>Gunneridae</taxon>
        <taxon>Pentapetalae</taxon>
        <taxon>rosids</taxon>
        <taxon>fabids</taxon>
        <taxon>Fabales</taxon>
        <taxon>Fabaceae</taxon>
        <taxon>Papilionoideae</taxon>
        <taxon>50 kb inversion clade</taxon>
        <taxon>NPAAA clade</taxon>
        <taxon>Hologalegina</taxon>
        <taxon>IRL clade</taxon>
        <taxon>Trifolieae</taxon>
        <taxon>Trifolium</taxon>
    </lineage>
</organism>
<reference evidence="2 3" key="2">
    <citation type="journal article" date="2017" name="Front. Plant Sci.">
        <title>Gene Classification and Mining of Molecular Markers Useful in Red Clover (Trifolium pratense) Breeding.</title>
        <authorList>
            <person name="Istvanek J."/>
            <person name="Dluhosova J."/>
            <person name="Dluhos P."/>
            <person name="Patkova L."/>
            <person name="Nedelnik J."/>
            <person name="Repkova J."/>
        </authorList>
    </citation>
    <scope>NUCLEOTIDE SEQUENCE [LARGE SCALE GENOMIC DNA]</scope>
    <source>
        <strain evidence="3">cv. Tatra</strain>
        <tissue evidence="2">Young leaves</tissue>
    </source>
</reference>
<dbReference type="Proteomes" id="UP000236291">
    <property type="component" value="Unassembled WGS sequence"/>
</dbReference>